<dbReference type="Pfam" id="PF13556">
    <property type="entry name" value="HTH_30"/>
    <property type="match status" value="1"/>
</dbReference>
<evidence type="ECO:0000313" key="4">
    <source>
        <dbReference type="Proteomes" id="UP000183407"/>
    </source>
</evidence>
<reference evidence="4" key="1">
    <citation type="submission" date="2016-10" db="EMBL/GenBank/DDBJ databases">
        <authorList>
            <person name="Varghese N."/>
        </authorList>
    </citation>
    <scope>NUCLEOTIDE SEQUENCE [LARGE SCALE GENOMIC DNA]</scope>
    <source>
        <strain evidence="4">DSM 44719</strain>
    </source>
</reference>
<dbReference type="PANTHER" id="PTHR33744">
    <property type="entry name" value="CARBOHYDRATE DIACID REGULATOR"/>
    <property type="match status" value="1"/>
</dbReference>
<dbReference type="Gene3D" id="1.10.10.2840">
    <property type="entry name" value="PucR C-terminal helix-turn-helix domain"/>
    <property type="match status" value="1"/>
</dbReference>
<proteinExistence type="predicted"/>
<evidence type="ECO:0000259" key="2">
    <source>
        <dbReference type="Pfam" id="PF13556"/>
    </source>
</evidence>
<dbReference type="AlphaFoldDB" id="A0A1H5EAJ2"/>
<organism evidence="3 4">
    <name type="scientific">Rhodococcus jostii</name>
    <dbReference type="NCBI Taxonomy" id="132919"/>
    <lineage>
        <taxon>Bacteria</taxon>
        <taxon>Bacillati</taxon>
        <taxon>Actinomycetota</taxon>
        <taxon>Actinomycetes</taxon>
        <taxon>Mycobacteriales</taxon>
        <taxon>Nocardiaceae</taxon>
        <taxon>Rhodococcus</taxon>
    </lineage>
</organism>
<dbReference type="PANTHER" id="PTHR33744:SF1">
    <property type="entry name" value="DNA-BINDING TRANSCRIPTIONAL ACTIVATOR ADER"/>
    <property type="match status" value="1"/>
</dbReference>
<dbReference type="Proteomes" id="UP000183407">
    <property type="component" value="Unassembled WGS sequence"/>
</dbReference>
<name>A0A1H5EAJ2_RHOJO</name>
<feature type="domain" description="PucR C-terminal helix-turn-helix" evidence="2">
    <location>
        <begin position="429"/>
        <end position="487"/>
    </location>
</feature>
<accession>A0A1H5EAJ2</accession>
<protein>
    <submittedName>
        <fullName evidence="3">Purine catabolism regulatory protein</fullName>
    </submittedName>
</protein>
<dbReference type="InterPro" id="IPR012914">
    <property type="entry name" value="PucR_dom"/>
</dbReference>
<dbReference type="RefSeq" id="WP_073366646.1">
    <property type="nucleotide sequence ID" value="NZ_FNTL01000004.1"/>
</dbReference>
<sequence>MSRLTVGDLIAMDQLGCAAVAGIGGLDRRIVWAHTSELDPWDWLGADELLMTAGLCVPSDERTQCTFVERLHEKGLAGVIIGDDVTAPPLTAAMLADADRLNFPILRCSHTTPFAAIGRTVALASQSVQVSRVARLSRLYEHARSTSLAETSLLVRLSRELQYTLHVVDVEHGTDVLPTDNPLSDTTIRSLTSRVAGTLDRLPAHLTLGEGADYVMTAHALPTHRKCMLVMEGSPATDVDAFALLHVRSLIGVEVEKVTRDREYADEVGAALLQRILAGSDATDAVTPLLEDFDLGRPEWTVLSFGTDFLPAARTIAGDRGVPNMTAILDEHAYMLLPSGRSSETIDLLSGKTRAMGVSPSATTIGQISDSARQASWALDTARSTGVPVARYSTDAPLFVPRTRTDARHATDAILGDLLLYDQGHESHLVETLETFLTHNRSWTATADRLGIHRQSLAFRLRKIESVTGRNLKASSDIAMLWLALRARAHASALTD</sequence>
<evidence type="ECO:0000259" key="1">
    <source>
        <dbReference type="Pfam" id="PF07905"/>
    </source>
</evidence>
<dbReference type="InterPro" id="IPR042070">
    <property type="entry name" value="PucR_C-HTH_sf"/>
</dbReference>
<dbReference type="EMBL" id="FNTL01000004">
    <property type="protein sequence ID" value="SED88151.1"/>
    <property type="molecule type" value="Genomic_DNA"/>
</dbReference>
<evidence type="ECO:0000313" key="3">
    <source>
        <dbReference type="EMBL" id="SED88151.1"/>
    </source>
</evidence>
<gene>
    <name evidence="3" type="ORF">SAMN04490220_5895</name>
</gene>
<dbReference type="InterPro" id="IPR051448">
    <property type="entry name" value="CdaR-like_regulators"/>
</dbReference>
<dbReference type="OrthoDB" id="3170447at2"/>
<feature type="domain" description="Purine catabolism PurC-like" evidence="1">
    <location>
        <begin position="9"/>
        <end position="121"/>
    </location>
</feature>
<dbReference type="Pfam" id="PF07905">
    <property type="entry name" value="PucR"/>
    <property type="match status" value="1"/>
</dbReference>
<dbReference type="InterPro" id="IPR025736">
    <property type="entry name" value="PucR_C-HTH_dom"/>
</dbReference>